<proteinExistence type="inferred from homology"/>
<dbReference type="GO" id="GO:0009279">
    <property type="term" value="C:cell outer membrane"/>
    <property type="evidence" value="ECO:0007669"/>
    <property type="project" value="UniProtKB-SubCell"/>
</dbReference>
<dbReference type="Pfam" id="PF00263">
    <property type="entry name" value="Secretin"/>
    <property type="match status" value="1"/>
</dbReference>
<dbReference type="InterPro" id="IPR013356">
    <property type="entry name" value="T2SS_GspD"/>
</dbReference>
<dbReference type="PANTHER" id="PTHR30332:SF24">
    <property type="entry name" value="SECRETIN GSPD-RELATED"/>
    <property type="match status" value="1"/>
</dbReference>
<evidence type="ECO:0000256" key="4">
    <source>
        <dbReference type="ARBA" id="ARBA00022452"/>
    </source>
</evidence>
<organism evidence="16 17">
    <name type="scientific">Desulfosarcina widdelii</name>
    <dbReference type="NCBI Taxonomy" id="947919"/>
    <lineage>
        <taxon>Bacteria</taxon>
        <taxon>Pseudomonadati</taxon>
        <taxon>Thermodesulfobacteriota</taxon>
        <taxon>Desulfobacteria</taxon>
        <taxon>Desulfobacterales</taxon>
        <taxon>Desulfosarcinaceae</taxon>
        <taxon>Desulfosarcina</taxon>
    </lineage>
</organism>
<dbReference type="RefSeq" id="WP_170302070.1">
    <property type="nucleotide sequence ID" value="NZ_AP021875.1"/>
</dbReference>
<evidence type="ECO:0000259" key="14">
    <source>
        <dbReference type="Pfam" id="PF03958"/>
    </source>
</evidence>
<keyword evidence="9" id="KW-0998">Cell outer membrane</keyword>
<keyword evidence="4" id="KW-1134">Transmembrane beta strand</keyword>
<dbReference type="InterPro" id="IPR038591">
    <property type="entry name" value="NolW-like_sf"/>
</dbReference>
<dbReference type="Gene3D" id="3.30.1370.120">
    <property type="match status" value="3"/>
</dbReference>
<keyword evidence="7" id="KW-0653">Protein transport</keyword>
<dbReference type="InterPro" id="IPR049371">
    <property type="entry name" value="GspD-like_N0"/>
</dbReference>
<keyword evidence="6 12" id="KW-0732">Signal</keyword>
<evidence type="ECO:0000256" key="2">
    <source>
        <dbReference type="ARBA" id="ARBA00006980"/>
    </source>
</evidence>
<comment type="similarity">
    <text evidence="2">Belongs to the bacterial secretin family. GSP D subfamily.</text>
</comment>
<feature type="chain" id="PRO_5024433537" evidence="12">
    <location>
        <begin position="32"/>
        <end position="669"/>
    </location>
</feature>
<feature type="domain" description="GspD-like N0" evidence="15">
    <location>
        <begin position="50"/>
        <end position="119"/>
    </location>
</feature>
<keyword evidence="5" id="KW-0812">Transmembrane</keyword>
<feature type="domain" description="Type II/III secretion system secretin-like" evidence="13">
    <location>
        <begin position="459"/>
        <end position="617"/>
    </location>
</feature>
<feature type="region of interest" description="Disordered" evidence="11">
    <location>
        <begin position="645"/>
        <end position="669"/>
    </location>
</feature>
<keyword evidence="8" id="KW-0472">Membrane</keyword>
<dbReference type="Proteomes" id="UP000427769">
    <property type="component" value="Chromosome"/>
</dbReference>
<feature type="signal peptide" evidence="12">
    <location>
        <begin position="1"/>
        <end position="31"/>
    </location>
</feature>
<dbReference type="Pfam" id="PF21305">
    <property type="entry name" value="type_II_gspD_N0"/>
    <property type="match status" value="1"/>
</dbReference>
<evidence type="ECO:0000259" key="15">
    <source>
        <dbReference type="Pfam" id="PF21305"/>
    </source>
</evidence>
<dbReference type="NCBIfam" id="TIGR02517">
    <property type="entry name" value="type_II_gspD"/>
    <property type="match status" value="1"/>
</dbReference>
<evidence type="ECO:0000259" key="13">
    <source>
        <dbReference type="Pfam" id="PF00263"/>
    </source>
</evidence>
<dbReference type="GO" id="GO:0015627">
    <property type="term" value="C:type II protein secretion system complex"/>
    <property type="evidence" value="ECO:0007669"/>
    <property type="project" value="InterPro"/>
</dbReference>
<dbReference type="GO" id="GO:0015628">
    <property type="term" value="P:protein secretion by the type II secretion system"/>
    <property type="evidence" value="ECO:0007669"/>
    <property type="project" value="InterPro"/>
</dbReference>
<sequence>MEHTRVAYTKRILAGLIAALVLFSITTGAAAQEKAAGSASANGSQRFVSIDFNNVDISVFIKFISELTNKNFVIDQRVKGKVTIISPSKISVAEAYKVFESVLDVHGFATVEAGKVIKIIPSPDARTKNIETLTKARGDSDDDQVVTQLMPLRYADPDEVKRLFTPMVSKSSVILSYTPTNTLIVTDRYSNIARLMKILKTIDIPGVGREITVFPIQNADASNLVSLLDTVFKTTNSTAKKGKSVSTDRSAAFVADERTNTIIMVASEDATDRIRGLIEILDQETPKGKEKIHVYYLEYAAAEELVAVLKDLPKEEKTQKAGAKEAPVVSSDVTITADKATNSVIITADRDDYATLVEIIRQIDIPRAMVYIEALIMEVNAEKSFDLGTEWIVGDDVKLNNDRQGIAAGGFISEDSAISIGTDGDIVPALASGFSMGLFGEAVEIAGISFPSIAAIVQAYKKDKDVNILSTPQLLTTDNQEASITVGKNIPYQTTTSTTDNDTYNSYEYRDVGKTLKITPQINKDRMVRLNISLEVSSLESTTDFRPTTLKRTVETTVMVKNSNTVVIGGLIDDTFSQTEYKVPCLGDVPGLGWLFKTRSKGNEKSNLYIFITPKVLQNPSEAASVSQIKKDEIDKKMETQIKLYRGGGENEDASAPESEATGEYIIHD</sequence>
<dbReference type="PRINTS" id="PR00811">
    <property type="entry name" value="BCTERIALGSPD"/>
</dbReference>
<gene>
    <name evidence="16" type="primary">gspD</name>
    <name evidence="16" type="ORF">DSCW_02360</name>
</gene>
<evidence type="ECO:0000256" key="9">
    <source>
        <dbReference type="ARBA" id="ARBA00023237"/>
    </source>
</evidence>
<evidence type="ECO:0000256" key="11">
    <source>
        <dbReference type="SAM" id="MobiDB-lite"/>
    </source>
</evidence>
<dbReference type="PANTHER" id="PTHR30332">
    <property type="entry name" value="PROBABLE GENERAL SECRETION PATHWAY PROTEIN D"/>
    <property type="match status" value="1"/>
</dbReference>
<dbReference type="KEGG" id="dwd:DSCW_02360"/>
<feature type="domain" description="NolW-like" evidence="14">
    <location>
        <begin position="212"/>
        <end position="284"/>
    </location>
</feature>
<keyword evidence="3 10" id="KW-0813">Transport</keyword>
<evidence type="ECO:0000256" key="8">
    <source>
        <dbReference type="ARBA" id="ARBA00023136"/>
    </source>
</evidence>
<dbReference type="InterPro" id="IPR004846">
    <property type="entry name" value="T2SS/T3SS_dom"/>
</dbReference>
<dbReference type="InterPro" id="IPR001775">
    <property type="entry name" value="GspD/PilQ"/>
</dbReference>
<accession>A0A5K7YXR9</accession>
<protein>
    <submittedName>
        <fullName evidence="16">Type II secretion system protein GspD</fullName>
    </submittedName>
</protein>
<dbReference type="Pfam" id="PF03958">
    <property type="entry name" value="Secretin_N"/>
    <property type="match status" value="3"/>
</dbReference>
<dbReference type="InterPro" id="IPR050810">
    <property type="entry name" value="Bact_Secretion_Sys_Channel"/>
</dbReference>
<feature type="domain" description="NolW-like" evidence="14">
    <location>
        <begin position="293"/>
        <end position="368"/>
    </location>
</feature>
<evidence type="ECO:0000256" key="7">
    <source>
        <dbReference type="ARBA" id="ARBA00022927"/>
    </source>
</evidence>
<dbReference type="AlphaFoldDB" id="A0A5K7YXR9"/>
<evidence type="ECO:0000256" key="5">
    <source>
        <dbReference type="ARBA" id="ARBA00022692"/>
    </source>
</evidence>
<comment type="subcellular location">
    <subcellularLocation>
        <location evidence="1 10">Cell outer membrane</location>
    </subcellularLocation>
</comment>
<evidence type="ECO:0000256" key="6">
    <source>
        <dbReference type="ARBA" id="ARBA00022729"/>
    </source>
</evidence>
<name>A0A5K7YXR9_9BACT</name>
<evidence type="ECO:0000313" key="17">
    <source>
        <dbReference type="Proteomes" id="UP000427769"/>
    </source>
</evidence>
<evidence type="ECO:0000256" key="1">
    <source>
        <dbReference type="ARBA" id="ARBA00004442"/>
    </source>
</evidence>
<reference evidence="16 17" key="1">
    <citation type="submission" date="2019-11" db="EMBL/GenBank/DDBJ databases">
        <title>Comparative genomics of hydrocarbon-degrading Desulfosarcina strains.</title>
        <authorList>
            <person name="Watanabe M."/>
            <person name="Kojima H."/>
            <person name="Fukui M."/>
        </authorList>
    </citation>
    <scope>NUCLEOTIDE SEQUENCE [LARGE SCALE GENOMIC DNA]</scope>
    <source>
        <strain evidence="16 17">PP31</strain>
    </source>
</reference>
<evidence type="ECO:0000256" key="3">
    <source>
        <dbReference type="ARBA" id="ARBA00022448"/>
    </source>
</evidence>
<evidence type="ECO:0000256" key="12">
    <source>
        <dbReference type="SAM" id="SignalP"/>
    </source>
</evidence>
<feature type="domain" description="NolW-like" evidence="14">
    <location>
        <begin position="147"/>
        <end position="206"/>
    </location>
</feature>
<evidence type="ECO:0000256" key="10">
    <source>
        <dbReference type="RuleBase" id="RU004004"/>
    </source>
</evidence>
<keyword evidence="17" id="KW-1185">Reference proteome</keyword>
<dbReference type="EMBL" id="AP021875">
    <property type="protein sequence ID" value="BBO72819.1"/>
    <property type="molecule type" value="Genomic_DNA"/>
</dbReference>
<dbReference type="InterPro" id="IPR005644">
    <property type="entry name" value="NolW-like"/>
</dbReference>
<evidence type="ECO:0000313" key="16">
    <source>
        <dbReference type="EMBL" id="BBO72819.1"/>
    </source>
</evidence>